<keyword evidence="2" id="KW-1003">Cell membrane</keyword>
<comment type="subcellular location">
    <subcellularLocation>
        <location evidence="1">Cell membrane</location>
        <topology evidence="1">Multi-pass membrane protein</topology>
    </subcellularLocation>
    <subcellularLocation>
        <location evidence="6">Membrane</location>
        <topology evidence="6">Multi-pass membrane protein</topology>
    </subcellularLocation>
</comment>
<feature type="transmembrane region" description="Helical" evidence="7">
    <location>
        <begin position="12"/>
        <end position="35"/>
    </location>
</feature>
<evidence type="ECO:0000256" key="1">
    <source>
        <dbReference type="ARBA" id="ARBA00004651"/>
    </source>
</evidence>
<evidence type="ECO:0000256" key="6">
    <source>
        <dbReference type="RuleBase" id="RU004057"/>
    </source>
</evidence>
<dbReference type="RefSeq" id="WP_317102851.1">
    <property type="nucleotide sequence ID" value="NZ_CP136584.1"/>
</dbReference>
<name>A0ABZ0FA57_9GAMM</name>
<feature type="domain" description="MotA/TolQ/ExbB proton channel" evidence="8">
    <location>
        <begin position="96"/>
        <end position="198"/>
    </location>
</feature>
<feature type="transmembrane region" description="Helical" evidence="7">
    <location>
        <begin position="124"/>
        <end position="144"/>
    </location>
</feature>
<dbReference type="Proteomes" id="UP001302667">
    <property type="component" value="Chromosome"/>
</dbReference>
<keyword evidence="3 7" id="KW-0812">Transmembrane</keyword>
<evidence type="ECO:0000256" key="3">
    <source>
        <dbReference type="ARBA" id="ARBA00022692"/>
    </source>
</evidence>
<evidence type="ECO:0000256" key="2">
    <source>
        <dbReference type="ARBA" id="ARBA00022475"/>
    </source>
</evidence>
<proteinExistence type="inferred from homology"/>
<comment type="similarity">
    <text evidence="6">Belongs to the exbB/tolQ family.</text>
</comment>
<dbReference type="NCBIfam" id="NF033916">
    <property type="entry name" value="antiphage_ZorA_3"/>
    <property type="match status" value="1"/>
</dbReference>
<keyword evidence="4 7" id="KW-1133">Transmembrane helix</keyword>
<sequence length="682" mass="72935">MIESAGIATHLLVTGGLLGLLVVAFFIFFLIPGVIHWFRLRKISNEIGVFEASVAPNNFKRLFDGDKLLAHLWAEFQDTLHEQREERDGQMVINAVRSTVAAEMFFNEQFVVDSRLRTEFFKHLPGIFTGLGIIGTFTGLIEGLRQFQVSENAVTVRASLESLMHAVGEAFLISATAIAAAMLVTFVEKLLLAALYRKTEAIAHGIDARFASGAGEEYLSRLVNASESSASQSKILKDALVKELGDILRELSASQLATGQQLNVQLAQHIEESSARQVAAAREDNQLLGDVIAGSIERSLKDPLDKIANSVESASGEQSSTAVQMLNDVMVSFSQRLNDLFGGQINGINELNQQTSKGMQEAVASLNALVGKLEESGRKTTDDMAAQMSASIKAMEERQTSINNQTQEFVDQIRQLVQSSQAETQEKLQSTLASIGQQMTSILGTLNESQDKVFEGNRAREQSMAERTSTAVSAMTGSVEAAVKEISAASQTMAQSVSTLTAATASTVDKMSAGANRLDLAAANFAAAGDRVAAVMGQTTTVSGKLAELSGSLTTSSSALQDALRDYKVQRDSVSTLLADVRSTIELARKEASLTGDVLQRIEASTSKLSQAQKAADEYLDGVSDVLAGSSEAFRESVVSTLAKVNHDFHTKLSSAVGLLSTAVQELEVSLGSLGPLPRGAK</sequence>
<accession>A0ABZ0FA57</accession>
<evidence type="ECO:0000256" key="7">
    <source>
        <dbReference type="SAM" id="Phobius"/>
    </source>
</evidence>
<evidence type="ECO:0000256" key="5">
    <source>
        <dbReference type="ARBA" id="ARBA00023136"/>
    </source>
</evidence>
<dbReference type="SUPFAM" id="SSF58113">
    <property type="entry name" value="Apolipoprotein A-I"/>
    <property type="match status" value="1"/>
</dbReference>
<evidence type="ECO:0000256" key="4">
    <source>
        <dbReference type="ARBA" id="ARBA00022989"/>
    </source>
</evidence>
<keyword evidence="10" id="KW-1185">Reference proteome</keyword>
<dbReference type="EMBL" id="CP136584">
    <property type="protein sequence ID" value="WOE66081.1"/>
    <property type="molecule type" value="Genomic_DNA"/>
</dbReference>
<dbReference type="InterPro" id="IPR002898">
    <property type="entry name" value="MotA_ExbB_proton_chnl"/>
</dbReference>
<keyword evidence="6" id="KW-0813">Transport</keyword>
<evidence type="ECO:0000259" key="8">
    <source>
        <dbReference type="Pfam" id="PF01618"/>
    </source>
</evidence>
<keyword evidence="6" id="KW-0653">Protein transport</keyword>
<dbReference type="Gene3D" id="1.20.1270.60">
    <property type="entry name" value="Arfaptin homology (AH) domain/BAR domain"/>
    <property type="match status" value="1"/>
</dbReference>
<keyword evidence="5 7" id="KW-0472">Membrane</keyword>
<evidence type="ECO:0000313" key="9">
    <source>
        <dbReference type="EMBL" id="WOE66081.1"/>
    </source>
</evidence>
<evidence type="ECO:0000313" key="10">
    <source>
        <dbReference type="Proteomes" id="UP001302667"/>
    </source>
</evidence>
<reference evidence="9 10" key="1">
    <citation type="submission" date="2023-10" db="EMBL/GenBank/DDBJ databases">
        <title>Genome analysis of psychrotrophic aerobic bacterium Aeromonas allosaccharophila BIM B-1809 isolated from infected fish.</title>
        <authorList>
            <person name="Leanovich S.I."/>
            <person name="Sidarenka A.V."/>
            <person name="Akhremchuk A.E."/>
            <person name="Sikolenko M.A."/>
            <person name="Valentovich L.N."/>
        </authorList>
    </citation>
    <scope>NUCLEOTIDE SEQUENCE [LARGE SCALE GENOMIC DNA]</scope>
    <source>
        <strain evidence="9 10">BIM B-1809</strain>
    </source>
</reference>
<dbReference type="InterPro" id="IPR027267">
    <property type="entry name" value="AH/BAR_dom_sf"/>
</dbReference>
<protein>
    <submittedName>
        <fullName evidence="9">Anti-phage ZorAB system protein ZorA</fullName>
    </submittedName>
</protein>
<organism evidence="9 10">
    <name type="scientific">Aeromonas allosaccharophila</name>
    <dbReference type="NCBI Taxonomy" id="656"/>
    <lineage>
        <taxon>Bacteria</taxon>
        <taxon>Pseudomonadati</taxon>
        <taxon>Pseudomonadota</taxon>
        <taxon>Gammaproteobacteria</taxon>
        <taxon>Aeromonadales</taxon>
        <taxon>Aeromonadaceae</taxon>
        <taxon>Aeromonas</taxon>
    </lineage>
</organism>
<gene>
    <name evidence="9" type="primary">zorA</name>
    <name evidence="9" type="ORF">RY972_19080</name>
</gene>
<feature type="transmembrane region" description="Helical" evidence="7">
    <location>
        <begin position="164"/>
        <end position="187"/>
    </location>
</feature>
<dbReference type="Pfam" id="PF01618">
    <property type="entry name" value="MotA_ExbB"/>
    <property type="match status" value="1"/>
</dbReference>